<proteinExistence type="predicted"/>
<gene>
    <name evidence="2" type="ORF">NPIL_685901</name>
</gene>
<name>A0A8X6PFT2_NEPPI</name>
<dbReference type="EMBL" id="BMAW01068517">
    <property type="protein sequence ID" value="GFT64921.1"/>
    <property type="molecule type" value="Genomic_DNA"/>
</dbReference>
<evidence type="ECO:0000313" key="2">
    <source>
        <dbReference type="EMBL" id="GFT64921.1"/>
    </source>
</evidence>
<protein>
    <submittedName>
        <fullName evidence="2">Uncharacterized protein</fullName>
    </submittedName>
</protein>
<organism evidence="2 3">
    <name type="scientific">Nephila pilipes</name>
    <name type="common">Giant wood spider</name>
    <name type="synonym">Nephila maculata</name>
    <dbReference type="NCBI Taxonomy" id="299642"/>
    <lineage>
        <taxon>Eukaryota</taxon>
        <taxon>Metazoa</taxon>
        <taxon>Ecdysozoa</taxon>
        <taxon>Arthropoda</taxon>
        <taxon>Chelicerata</taxon>
        <taxon>Arachnida</taxon>
        <taxon>Araneae</taxon>
        <taxon>Araneomorphae</taxon>
        <taxon>Entelegynae</taxon>
        <taxon>Araneoidea</taxon>
        <taxon>Nephilidae</taxon>
        <taxon>Nephila</taxon>
    </lineage>
</organism>
<reference evidence="2" key="1">
    <citation type="submission" date="2020-08" db="EMBL/GenBank/DDBJ databases">
        <title>Multicomponent nature underlies the extraordinary mechanical properties of spider dragline silk.</title>
        <authorList>
            <person name="Kono N."/>
            <person name="Nakamura H."/>
            <person name="Mori M."/>
            <person name="Yoshida Y."/>
            <person name="Ohtoshi R."/>
            <person name="Malay A.D."/>
            <person name="Moran D.A.P."/>
            <person name="Tomita M."/>
            <person name="Numata K."/>
            <person name="Arakawa K."/>
        </authorList>
    </citation>
    <scope>NUCLEOTIDE SEQUENCE</scope>
</reference>
<evidence type="ECO:0000313" key="3">
    <source>
        <dbReference type="Proteomes" id="UP000887013"/>
    </source>
</evidence>
<keyword evidence="1" id="KW-0472">Membrane</keyword>
<evidence type="ECO:0000256" key="1">
    <source>
        <dbReference type="SAM" id="Phobius"/>
    </source>
</evidence>
<accession>A0A8X6PFT2</accession>
<keyword evidence="1" id="KW-0812">Transmembrane</keyword>
<keyword evidence="3" id="KW-1185">Reference proteome</keyword>
<keyword evidence="1" id="KW-1133">Transmembrane helix</keyword>
<sequence length="129" mass="15611">MERKVDNYEEKRRPNIQCDIKIQAWKDAWYLCMQTLTEFSCSNIRDYHIIIERWIPLINKAHGSPITKLHEYQPTFYYLDEAIGPKEILQAYFDVQTEEVELSCILFLMFIYFKEIIISFVQFMQKIAK</sequence>
<dbReference type="Proteomes" id="UP000887013">
    <property type="component" value="Unassembled WGS sequence"/>
</dbReference>
<comment type="caution">
    <text evidence="2">The sequence shown here is derived from an EMBL/GenBank/DDBJ whole genome shotgun (WGS) entry which is preliminary data.</text>
</comment>
<feature type="transmembrane region" description="Helical" evidence="1">
    <location>
        <begin position="105"/>
        <end position="124"/>
    </location>
</feature>
<dbReference type="AlphaFoldDB" id="A0A8X6PFT2"/>